<evidence type="ECO:0000313" key="7">
    <source>
        <dbReference type="EMBL" id="PIR68447.1"/>
    </source>
</evidence>
<dbReference type="Proteomes" id="UP000230094">
    <property type="component" value="Unassembled WGS sequence"/>
</dbReference>
<organism evidence="7 8">
    <name type="scientific">Candidatus Nomurabacteria bacterium CG10_big_fil_rev_8_21_14_0_10_35_16</name>
    <dbReference type="NCBI Taxonomy" id="1974731"/>
    <lineage>
        <taxon>Bacteria</taxon>
        <taxon>Candidatus Nomuraibacteriota</taxon>
    </lineage>
</organism>
<evidence type="ECO:0000256" key="1">
    <source>
        <dbReference type="ARBA" id="ARBA00010641"/>
    </source>
</evidence>
<evidence type="ECO:0000256" key="2">
    <source>
        <dbReference type="ARBA" id="ARBA00023015"/>
    </source>
</evidence>
<dbReference type="InterPro" id="IPR013324">
    <property type="entry name" value="RNA_pol_sigma_r3/r4-like"/>
</dbReference>
<evidence type="ECO:0000313" key="8">
    <source>
        <dbReference type="Proteomes" id="UP000230094"/>
    </source>
</evidence>
<dbReference type="PANTHER" id="PTHR43133:SF57">
    <property type="entry name" value="RNA POLYMERASE SIGMA-70 FACTOR"/>
    <property type="match status" value="1"/>
</dbReference>
<dbReference type="InterPro" id="IPR013325">
    <property type="entry name" value="RNA_pol_sigma_r2"/>
</dbReference>
<evidence type="ECO:0000259" key="5">
    <source>
        <dbReference type="Pfam" id="PF04542"/>
    </source>
</evidence>
<evidence type="ECO:0000256" key="4">
    <source>
        <dbReference type="ARBA" id="ARBA00023163"/>
    </source>
</evidence>
<accession>A0A2H0TBT3</accession>
<dbReference type="InterPro" id="IPR007627">
    <property type="entry name" value="RNA_pol_sigma70_r2"/>
</dbReference>
<dbReference type="InterPro" id="IPR013249">
    <property type="entry name" value="RNA_pol_sigma70_r4_t2"/>
</dbReference>
<evidence type="ECO:0000259" key="6">
    <source>
        <dbReference type="Pfam" id="PF08281"/>
    </source>
</evidence>
<gene>
    <name evidence="7" type="ORF">COU49_01115</name>
</gene>
<dbReference type="GO" id="GO:0016987">
    <property type="term" value="F:sigma factor activity"/>
    <property type="evidence" value="ECO:0007669"/>
    <property type="project" value="UniProtKB-KW"/>
</dbReference>
<feature type="domain" description="RNA polymerase sigma factor 70 region 4 type 2" evidence="6">
    <location>
        <begin position="119"/>
        <end position="169"/>
    </location>
</feature>
<dbReference type="NCBIfam" id="TIGR02937">
    <property type="entry name" value="sigma70-ECF"/>
    <property type="match status" value="1"/>
</dbReference>
<dbReference type="GO" id="GO:0003677">
    <property type="term" value="F:DNA binding"/>
    <property type="evidence" value="ECO:0007669"/>
    <property type="project" value="InterPro"/>
</dbReference>
<dbReference type="Gene3D" id="1.10.1740.10">
    <property type="match status" value="1"/>
</dbReference>
<name>A0A2H0TBT3_9BACT</name>
<dbReference type="Pfam" id="PF04542">
    <property type="entry name" value="Sigma70_r2"/>
    <property type="match status" value="1"/>
</dbReference>
<proteinExistence type="inferred from homology"/>
<comment type="similarity">
    <text evidence="1">Belongs to the sigma-70 factor family. ECF subfamily.</text>
</comment>
<dbReference type="AlphaFoldDB" id="A0A2H0TBT3"/>
<dbReference type="EMBL" id="PFCQ01000005">
    <property type="protein sequence ID" value="PIR68447.1"/>
    <property type="molecule type" value="Genomic_DNA"/>
</dbReference>
<keyword evidence="4" id="KW-0804">Transcription</keyword>
<sequence length="187" mass="22226">MPENELKIIKGCQNGNLEKFRLLYDAYIQKIYRFIYFKTHNKEVAEDLTSVTFIKALEKINKFDPDKGSFANWIYQIARNTIIDHYRASKSHLDIEDAWDLNDDTDIERDVDFKDKIKEVEQYLKRLKPEQRDVVIMRVWQDMPYSEIAKITGKSEANSRMIFSRAVSTLKKDMPISLLLYLFLIMK</sequence>
<dbReference type="SUPFAM" id="SSF88946">
    <property type="entry name" value="Sigma2 domain of RNA polymerase sigma factors"/>
    <property type="match status" value="1"/>
</dbReference>
<reference evidence="8" key="1">
    <citation type="submission" date="2017-09" db="EMBL/GenBank/DDBJ databases">
        <title>Depth-based differentiation of microbial function through sediment-hosted aquifers and enrichment of novel symbionts in the deep terrestrial subsurface.</title>
        <authorList>
            <person name="Probst A.J."/>
            <person name="Ladd B."/>
            <person name="Jarett J.K."/>
            <person name="Geller-Mcgrath D.E."/>
            <person name="Sieber C.M.K."/>
            <person name="Emerson J.B."/>
            <person name="Anantharaman K."/>
            <person name="Thomas B.C."/>
            <person name="Malmstrom R."/>
            <person name="Stieglmeier M."/>
            <person name="Klingl A."/>
            <person name="Woyke T."/>
            <person name="Ryan C.M."/>
            <person name="Banfield J.F."/>
        </authorList>
    </citation>
    <scope>NUCLEOTIDE SEQUENCE [LARGE SCALE GENOMIC DNA]</scope>
</reference>
<dbReference type="PANTHER" id="PTHR43133">
    <property type="entry name" value="RNA POLYMERASE ECF-TYPE SIGMA FACTO"/>
    <property type="match status" value="1"/>
</dbReference>
<comment type="caution">
    <text evidence="7">The sequence shown here is derived from an EMBL/GenBank/DDBJ whole genome shotgun (WGS) entry which is preliminary data.</text>
</comment>
<feature type="domain" description="RNA polymerase sigma-70 region 2" evidence="5">
    <location>
        <begin position="23"/>
        <end position="90"/>
    </location>
</feature>
<protein>
    <submittedName>
        <fullName evidence="7">RNA polymerase subunit sigma-24</fullName>
    </submittedName>
</protein>
<dbReference type="Pfam" id="PF08281">
    <property type="entry name" value="Sigma70_r4_2"/>
    <property type="match status" value="1"/>
</dbReference>
<dbReference type="InterPro" id="IPR036388">
    <property type="entry name" value="WH-like_DNA-bd_sf"/>
</dbReference>
<keyword evidence="2" id="KW-0805">Transcription regulation</keyword>
<dbReference type="Gene3D" id="1.10.10.10">
    <property type="entry name" value="Winged helix-like DNA-binding domain superfamily/Winged helix DNA-binding domain"/>
    <property type="match status" value="1"/>
</dbReference>
<dbReference type="InterPro" id="IPR014284">
    <property type="entry name" value="RNA_pol_sigma-70_dom"/>
</dbReference>
<dbReference type="SUPFAM" id="SSF88659">
    <property type="entry name" value="Sigma3 and sigma4 domains of RNA polymerase sigma factors"/>
    <property type="match status" value="1"/>
</dbReference>
<dbReference type="InterPro" id="IPR039425">
    <property type="entry name" value="RNA_pol_sigma-70-like"/>
</dbReference>
<keyword evidence="3" id="KW-0731">Sigma factor</keyword>
<evidence type="ECO:0000256" key="3">
    <source>
        <dbReference type="ARBA" id="ARBA00023082"/>
    </source>
</evidence>
<dbReference type="CDD" id="cd06171">
    <property type="entry name" value="Sigma70_r4"/>
    <property type="match status" value="1"/>
</dbReference>
<dbReference type="GO" id="GO:0006352">
    <property type="term" value="P:DNA-templated transcription initiation"/>
    <property type="evidence" value="ECO:0007669"/>
    <property type="project" value="InterPro"/>
</dbReference>